<evidence type="ECO:0000256" key="2">
    <source>
        <dbReference type="ARBA" id="ARBA00022723"/>
    </source>
</evidence>
<proteinExistence type="predicted"/>
<dbReference type="GO" id="GO:0030100">
    <property type="term" value="P:regulation of endocytosis"/>
    <property type="evidence" value="ECO:0007669"/>
    <property type="project" value="TreeGrafter"/>
</dbReference>
<evidence type="ECO:0000256" key="3">
    <source>
        <dbReference type="ARBA" id="ARBA00022771"/>
    </source>
</evidence>
<dbReference type="PANTHER" id="PTHR46395">
    <property type="entry name" value="ADP-RIBOSYLATION FACTOR GTPASE-ACTIVATING PROTEIN 1"/>
    <property type="match status" value="1"/>
</dbReference>
<evidence type="ECO:0000313" key="8">
    <source>
        <dbReference type="EMBL" id="CAF3681099.1"/>
    </source>
</evidence>
<dbReference type="Proteomes" id="UP000681722">
    <property type="component" value="Unassembled WGS sequence"/>
</dbReference>
<evidence type="ECO:0000313" key="10">
    <source>
        <dbReference type="Proteomes" id="UP000663829"/>
    </source>
</evidence>
<dbReference type="Gene3D" id="1.10.220.150">
    <property type="entry name" value="Arf GTPase activating protein"/>
    <property type="match status" value="1"/>
</dbReference>
<keyword evidence="10" id="KW-1185">Reference proteome</keyword>
<feature type="region of interest" description="Disordered" evidence="5">
    <location>
        <begin position="290"/>
        <end position="323"/>
    </location>
</feature>
<dbReference type="Proteomes" id="UP000677228">
    <property type="component" value="Unassembled WGS sequence"/>
</dbReference>
<keyword evidence="2" id="KW-0479">Metal-binding</keyword>
<protein>
    <recommendedName>
        <fullName evidence="11">ADP-ribosylation factor GTPase-activating protein 1</fullName>
    </recommendedName>
</protein>
<keyword evidence="1" id="KW-0343">GTPase activation</keyword>
<dbReference type="EMBL" id="CAJOBC010001482">
    <property type="protein sequence ID" value="CAF3681099.1"/>
    <property type="molecule type" value="Genomic_DNA"/>
</dbReference>
<evidence type="ECO:0008006" key="11">
    <source>
        <dbReference type="Google" id="ProtNLM"/>
    </source>
</evidence>
<accession>A0A813ZEA0</accession>
<dbReference type="GO" id="GO:0000139">
    <property type="term" value="C:Golgi membrane"/>
    <property type="evidence" value="ECO:0007669"/>
    <property type="project" value="TreeGrafter"/>
</dbReference>
<evidence type="ECO:0000313" key="6">
    <source>
        <dbReference type="EMBL" id="CAF0898190.1"/>
    </source>
</evidence>
<keyword evidence="4" id="KW-0862">Zinc</keyword>
<feature type="region of interest" description="Disordered" evidence="5">
    <location>
        <begin position="65"/>
        <end position="151"/>
    </location>
</feature>
<feature type="compositionally biased region" description="Polar residues" evidence="5">
    <location>
        <begin position="383"/>
        <end position="398"/>
    </location>
</feature>
<evidence type="ECO:0000256" key="5">
    <source>
        <dbReference type="SAM" id="MobiDB-lite"/>
    </source>
</evidence>
<dbReference type="EMBL" id="CAJNOK010004153">
    <property type="protein sequence ID" value="CAF0927690.1"/>
    <property type="molecule type" value="Genomic_DNA"/>
</dbReference>
<dbReference type="AlphaFoldDB" id="A0A813ZEA0"/>
<dbReference type="PANTHER" id="PTHR46395:SF1">
    <property type="entry name" value="ADP-RIBOSYLATION FACTOR GTPASE-ACTIVATING PROTEIN 1"/>
    <property type="match status" value="1"/>
</dbReference>
<feature type="compositionally biased region" description="Polar residues" evidence="5">
    <location>
        <begin position="307"/>
        <end position="321"/>
    </location>
</feature>
<dbReference type="GO" id="GO:0032012">
    <property type="term" value="P:regulation of ARF protein signal transduction"/>
    <property type="evidence" value="ECO:0007669"/>
    <property type="project" value="TreeGrafter"/>
</dbReference>
<dbReference type="Proteomes" id="UP000663829">
    <property type="component" value="Unassembled WGS sequence"/>
</dbReference>
<dbReference type="Proteomes" id="UP000682733">
    <property type="component" value="Unassembled WGS sequence"/>
</dbReference>
<evidence type="ECO:0000313" key="7">
    <source>
        <dbReference type="EMBL" id="CAF0927690.1"/>
    </source>
</evidence>
<name>A0A813ZEA0_9BILA</name>
<gene>
    <name evidence="6" type="ORF">GPM918_LOCUS8490</name>
    <name evidence="7" type="ORF">OVA965_LOCUS10975</name>
    <name evidence="8" type="ORF">SRO942_LOCUS8490</name>
    <name evidence="9" type="ORF">TMI583_LOCUS10972</name>
</gene>
<dbReference type="InterPro" id="IPR037278">
    <property type="entry name" value="ARFGAP/RecO"/>
</dbReference>
<evidence type="ECO:0000313" key="9">
    <source>
        <dbReference type="EMBL" id="CAF3704622.1"/>
    </source>
</evidence>
<organism evidence="6 10">
    <name type="scientific">Didymodactylos carnosus</name>
    <dbReference type="NCBI Taxonomy" id="1234261"/>
    <lineage>
        <taxon>Eukaryota</taxon>
        <taxon>Metazoa</taxon>
        <taxon>Spiralia</taxon>
        <taxon>Gnathifera</taxon>
        <taxon>Rotifera</taxon>
        <taxon>Eurotatoria</taxon>
        <taxon>Bdelloidea</taxon>
        <taxon>Philodinida</taxon>
        <taxon>Philodinidae</taxon>
        <taxon>Didymodactylos</taxon>
    </lineage>
</organism>
<keyword evidence="3" id="KW-0863">Zinc-finger</keyword>
<reference evidence="6" key="1">
    <citation type="submission" date="2021-02" db="EMBL/GenBank/DDBJ databases">
        <authorList>
            <person name="Nowell W R."/>
        </authorList>
    </citation>
    <scope>NUCLEOTIDE SEQUENCE</scope>
</reference>
<feature type="compositionally biased region" description="Acidic residues" evidence="5">
    <location>
        <begin position="409"/>
        <end position="420"/>
    </location>
</feature>
<feature type="compositionally biased region" description="Polar residues" evidence="5">
    <location>
        <begin position="65"/>
        <end position="109"/>
    </location>
</feature>
<comment type="caution">
    <text evidence="6">The sequence shown here is derived from an EMBL/GenBank/DDBJ whole genome shotgun (WGS) entry which is preliminary data.</text>
</comment>
<dbReference type="OrthoDB" id="983479at2759"/>
<evidence type="ECO:0000256" key="4">
    <source>
        <dbReference type="ARBA" id="ARBA00022833"/>
    </source>
</evidence>
<feature type="compositionally biased region" description="Low complexity" evidence="5">
    <location>
        <begin position="115"/>
        <end position="132"/>
    </location>
</feature>
<sequence length="420" mass="46355">MASPRTRSILKDLKLKDDNNVCFECGAMNPQWVSVSYAMTLQQKYNSKTAALYRDKILTESQGKSWDINSSPAQNHTSFSSSTYENKPKSQSSSNEWTQFQSTSSSKNNAADRGYQNYSDNDNDSYGNSFSYHNNSNTDTSSRGSGGNKDDKYWGFGNTNYDPSEQKKLNNSDLVSSLSTGVSALGVTGGKWLNVAKDSVFKISKQAAEKSMELGKSVGEQAKDGTLINNVQTGVTSIASTVGKLSTKTWSDMQSLWAGKDYHNMSSNSEGSSLVHQKNTSSVLNDDYRQQQYNSDSGGGGGGYQNIYPSIPQQTPQQQVTNDRHDVSFESWLNADNASTKDINQVEPKQQQKKPITPKLQQQRSTPSPQPVSSSVNPPSASKTVSQKKPQKQTQNLINFDDETKWTNEDDGEWESIDTK</sequence>
<dbReference type="EMBL" id="CAJOBA010004156">
    <property type="protein sequence ID" value="CAF3704622.1"/>
    <property type="molecule type" value="Genomic_DNA"/>
</dbReference>
<dbReference type="InterPro" id="IPR038508">
    <property type="entry name" value="ArfGAP_dom_sf"/>
</dbReference>
<dbReference type="GO" id="GO:0005096">
    <property type="term" value="F:GTPase activator activity"/>
    <property type="evidence" value="ECO:0007669"/>
    <property type="project" value="UniProtKB-KW"/>
</dbReference>
<dbReference type="SUPFAM" id="SSF57863">
    <property type="entry name" value="ArfGap/RecO-like zinc finger"/>
    <property type="match status" value="1"/>
</dbReference>
<dbReference type="GO" id="GO:0008270">
    <property type="term" value="F:zinc ion binding"/>
    <property type="evidence" value="ECO:0007669"/>
    <property type="project" value="UniProtKB-KW"/>
</dbReference>
<evidence type="ECO:0000256" key="1">
    <source>
        <dbReference type="ARBA" id="ARBA00022468"/>
    </source>
</evidence>
<feature type="compositionally biased region" description="Low complexity" evidence="5">
    <location>
        <begin position="353"/>
        <end position="382"/>
    </location>
</feature>
<dbReference type="EMBL" id="CAJNOQ010001482">
    <property type="protein sequence ID" value="CAF0898190.1"/>
    <property type="molecule type" value="Genomic_DNA"/>
</dbReference>
<feature type="compositionally biased region" description="Polar residues" evidence="5">
    <location>
        <begin position="133"/>
        <end position="143"/>
    </location>
</feature>
<feature type="region of interest" description="Disordered" evidence="5">
    <location>
        <begin position="336"/>
        <end position="420"/>
    </location>
</feature>